<dbReference type="InterPro" id="IPR036962">
    <property type="entry name" value="Glyco_hydro_3_N_sf"/>
</dbReference>
<dbReference type="OrthoDB" id="47059at2759"/>
<gene>
    <name evidence="5" type="ORF">ISF_05309</name>
</gene>
<proteinExistence type="inferred from homology"/>
<sequence>MQVLSYLVLAVFANNVPRINIYQISNPSANPPLSPSLPDCTRDPLCGNDVCDPSKSLADRAAALVRAITLDEKAANLAGSATGSARLGLPAYQWQNEALHGVDGSTGVQFAAPLGAAFSAATSFPMPILLAAAFDYALVRDVAGQIGIEARAGLLLDAQHRPVPRPALGSRLGDAGRGRTPRRGLRARAGGRAAGRRGSGGPPHRRDAQALCGVRRRDRPHG</sequence>
<accession>A0A167V792</accession>
<dbReference type="RefSeq" id="XP_018704050.1">
    <property type="nucleotide sequence ID" value="XM_018848914.1"/>
</dbReference>
<evidence type="ECO:0000256" key="1">
    <source>
        <dbReference type="ARBA" id="ARBA00005336"/>
    </source>
</evidence>
<feature type="region of interest" description="Disordered" evidence="4">
    <location>
        <begin position="163"/>
        <end position="222"/>
    </location>
</feature>
<keyword evidence="2 5" id="KW-0378">Hydrolase</keyword>
<comment type="caution">
    <text evidence="5">The sequence shown here is derived from an EMBL/GenBank/DDBJ whole genome shotgun (WGS) entry which is preliminary data.</text>
</comment>
<protein>
    <submittedName>
        <fullName evidence="5">Glycoside hydrolase family 3</fullName>
    </submittedName>
</protein>
<dbReference type="InterPro" id="IPR044993">
    <property type="entry name" value="BXL"/>
</dbReference>
<comment type="similarity">
    <text evidence="1">Belongs to the glycosyl hydrolase 3 family.</text>
</comment>
<dbReference type="EMBL" id="AZHB01000012">
    <property type="protein sequence ID" value="OAA62300.1"/>
    <property type="molecule type" value="Genomic_DNA"/>
</dbReference>
<dbReference type="Gene3D" id="3.20.20.300">
    <property type="entry name" value="Glycoside hydrolase, family 3, N-terminal domain"/>
    <property type="match status" value="1"/>
</dbReference>
<reference evidence="5 6" key="1">
    <citation type="journal article" date="2016" name="Genome Biol. Evol.">
        <title>Divergent and convergent evolution of fungal pathogenicity.</title>
        <authorList>
            <person name="Shang Y."/>
            <person name="Xiao G."/>
            <person name="Zheng P."/>
            <person name="Cen K."/>
            <person name="Zhan S."/>
            <person name="Wang C."/>
        </authorList>
    </citation>
    <scope>NUCLEOTIDE SEQUENCE [LARGE SCALE GENOMIC DNA]</scope>
    <source>
        <strain evidence="5 6">ARSEF 2679</strain>
    </source>
</reference>
<evidence type="ECO:0000313" key="5">
    <source>
        <dbReference type="EMBL" id="OAA62300.1"/>
    </source>
</evidence>
<dbReference type="Proteomes" id="UP000076744">
    <property type="component" value="Unassembled WGS sequence"/>
</dbReference>
<dbReference type="PANTHER" id="PTHR42721">
    <property type="entry name" value="SUGAR HYDROLASE-RELATED"/>
    <property type="match status" value="1"/>
</dbReference>
<dbReference type="GO" id="GO:0046556">
    <property type="term" value="F:alpha-L-arabinofuranosidase activity"/>
    <property type="evidence" value="ECO:0007669"/>
    <property type="project" value="TreeGrafter"/>
</dbReference>
<dbReference type="GO" id="GO:0031222">
    <property type="term" value="P:arabinan catabolic process"/>
    <property type="evidence" value="ECO:0007669"/>
    <property type="project" value="TreeGrafter"/>
</dbReference>
<dbReference type="GO" id="GO:0009044">
    <property type="term" value="F:xylan 1,4-beta-xylosidase activity"/>
    <property type="evidence" value="ECO:0007669"/>
    <property type="project" value="InterPro"/>
</dbReference>
<dbReference type="PANTHER" id="PTHR42721:SF3">
    <property type="entry name" value="BETA-D-XYLOSIDASE 5-RELATED"/>
    <property type="match status" value="1"/>
</dbReference>
<keyword evidence="6" id="KW-1185">Reference proteome</keyword>
<organism evidence="5 6">
    <name type="scientific">Cordyceps fumosorosea (strain ARSEF 2679)</name>
    <name type="common">Isaria fumosorosea</name>
    <dbReference type="NCBI Taxonomy" id="1081104"/>
    <lineage>
        <taxon>Eukaryota</taxon>
        <taxon>Fungi</taxon>
        <taxon>Dikarya</taxon>
        <taxon>Ascomycota</taxon>
        <taxon>Pezizomycotina</taxon>
        <taxon>Sordariomycetes</taxon>
        <taxon>Hypocreomycetidae</taxon>
        <taxon>Hypocreales</taxon>
        <taxon>Cordycipitaceae</taxon>
        <taxon>Cordyceps</taxon>
    </lineage>
</organism>
<dbReference type="GO" id="GO:0045493">
    <property type="term" value="P:xylan catabolic process"/>
    <property type="evidence" value="ECO:0007669"/>
    <property type="project" value="InterPro"/>
</dbReference>
<dbReference type="GeneID" id="30021601"/>
<name>A0A167V792_CORFA</name>
<dbReference type="AlphaFoldDB" id="A0A167V792"/>
<evidence type="ECO:0000256" key="3">
    <source>
        <dbReference type="ARBA" id="ARBA00023180"/>
    </source>
</evidence>
<evidence type="ECO:0000256" key="2">
    <source>
        <dbReference type="ARBA" id="ARBA00022801"/>
    </source>
</evidence>
<evidence type="ECO:0000313" key="6">
    <source>
        <dbReference type="Proteomes" id="UP000076744"/>
    </source>
</evidence>
<dbReference type="SUPFAM" id="SSF51445">
    <property type="entry name" value="(Trans)glycosidases"/>
    <property type="match status" value="1"/>
</dbReference>
<keyword evidence="3" id="KW-0325">Glycoprotein</keyword>
<dbReference type="STRING" id="1081104.A0A167V792"/>
<evidence type="ECO:0000256" key="4">
    <source>
        <dbReference type="SAM" id="MobiDB-lite"/>
    </source>
</evidence>
<dbReference type="InterPro" id="IPR017853">
    <property type="entry name" value="GH"/>
</dbReference>